<feature type="transmembrane region" description="Helical" evidence="3">
    <location>
        <begin position="12"/>
        <end position="34"/>
    </location>
</feature>
<dbReference type="InterPro" id="IPR001932">
    <property type="entry name" value="PPM-type_phosphatase-like_dom"/>
</dbReference>
<dbReference type="SUPFAM" id="SSF55874">
    <property type="entry name" value="ATPase domain of HSP90 chaperone/DNA topoisomerase II/histidine kinase"/>
    <property type="match status" value="1"/>
</dbReference>
<dbReference type="Gene3D" id="3.30.565.10">
    <property type="entry name" value="Histidine kinase-like ATPase, C-terminal domain"/>
    <property type="match status" value="1"/>
</dbReference>
<dbReference type="CDD" id="cd16936">
    <property type="entry name" value="HATPase_RsbW-like"/>
    <property type="match status" value="1"/>
</dbReference>
<dbReference type="InterPro" id="IPR003594">
    <property type="entry name" value="HATPase_dom"/>
</dbReference>
<organism evidence="6 8">
    <name type="scientific">Anaerotignum propionicum DSM 1682</name>
    <dbReference type="NCBI Taxonomy" id="991789"/>
    <lineage>
        <taxon>Bacteria</taxon>
        <taxon>Bacillati</taxon>
        <taxon>Bacillota</taxon>
        <taxon>Clostridia</taxon>
        <taxon>Lachnospirales</taxon>
        <taxon>Anaerotignaceae</taxon>
        <taxon>Anaerotignum</taxon>
    </lineage>
</organism>
<dbReference type="Proteomes" id="UP000068026">
    <property type="component" value="Chromosome"/>
</dbReference>
<evidence type="ECO:0000256" key="2">
    <source>
        <dbReference type="SAM" id="MobiDB-lite"/>
    </source>
</evidence>
<dbReference type="SMART" id="SM00331">
    <property type="entry name" value="PP2C_SIG"/>
    <property type="match status" value="1"/>
</dbReference>
<proteinExistence type="predicted"/>
<dbReference type="Gene3D" id="3.60.40.10">
    <property type="entry name" value="PPM-type phosphatase domain"/>
    <property type="match status" value="1"/>
</dbReference>
<name>A0A0X1U8Q3_ANAPI</name>
<dbReference type="KEGG" id="cpro:CPRO_17200"/>
<dbReference type="Gene3D" id="6.10.340.10">
    <property type="match status" value="1"/>
</dbReference>
<evidence type="ECO:0000313" key="6">
    <source>
        <dbReference type="EMBL" id="SHE96693.1"/>
    </source>
</evidence>
<dbReference type="EMBL" id="FQUA01000012">
    <property type="protein sequence ID" value="SHE96693.1"/>
    <property type="molecule type" value="Genomic_DNA"/>
</dbReference>
<dbReference type="OrthoDB" id="9763484at2"/>
<dbReference type="InterPro" id="IPR052016">
    <property type="entry name" value="Bact_Sigma-Reg"/>
</dbReference>
<evidence type="ECO:0000313" key="5">
    <source>
        <dbReference type="EMBL" id="AMJ41308.1"/>
    </source>
</evidence>
<evidence type="ECO:0000313" key="8">
    <source>
        <dbReference type="Proteomes" id="UP000184204"/>
    </source>
</evidence>
<keyword evidence="1 5" id="KW-0378">Hydrolase</keyword>
<dbReference type="EC" id="3.1.3.3" evidence="5"/>
<dbReference type="PANTHER" id="PTHR43156">
    <property type="entry name" value="STAGE II SPORULATION PROTEIN E-RELATED"/>
    <property type="match status" value="1"/>
</dbReference>
<dbReference type="Pfam" id="PF07228">
    <property type="entry name" value="SpoIIE"/>
    <property type="match status" value="1"/>
</dbReference>
<dbReference type="GO" id="GO:0016791">
    <property type="term" value="F:phosphatase activity"/>
    <property type="evidence" value="ECO:0007669"/>
    <property type="project" value="TreeGrafter"/>
</dbReference>
<dbReference type="RefSeq" id="WP_066050290.1">
    <property type="nucleotide sequence ID" value="NZ_CP014223.1"/>
</dbReference>
<reference evidence="8" key="3">
    <citation type="submission" date="2016-11" db="EMBL/GenBank/DDBJ databases">
        <authorList>
            <person name="Jaros S."/>
            <person name="Januszkiewicz K."/>
            <person name="Wedrychowicz H."/>
        </authorList>
    </citation>
    <scope>NUCLEOTIDE SEQUENCE [LARGE SCALE GENOMIC DNA]</scope>
    <source>
        <strain evidence="8">DSM 1682</strain>
    </source>
</reference>
<keyword evidence="7" id="KW-1185">Reference proteome</keyword>
<sequence length="695" mass="76915">MKLKLSLGQKAVCATLILAFVLTVTAVLVSYHVYSVTMDTHYQTLSMNVAKTAARVVDSGKVETYTKAVMDIYSQHPSPEFSDTQGKQEYLAQYDGIKDEGYWQLFKTMEKVKESNDVLSLYISYMDPKTMTGIYILDADTSEKACPTGTWESIFPENYEVMSHPEDGFPSYISNTEKFGWLCSAGAAVLNQDGQVVAHVFVDISMNRVMRDRYDYLIRLCLILLVATLALILLFIWVVNRALVCPVNRLASAAASYVSDKECDGKGQSSIEQLNIHTGDEVESLCGAIKQMECDINGYIENLTAVTAEKERIGAELDVAKHIQASMLPCIFPAFPDRTELDIYATMTPAKEVGGDFYDFFLVDDDRLAMVMADVSGKGVPAALFMVIAKTLLKNVAQTGLSPKAVLEKVNNQLCMNNEAEMFVTVWLGILEISTGRLTCANAGHEYPVLKRAGGDYALIKDKHGFVLAGMEGTRYKEYEIQMEPGDRMFLYTDGVAEATNAYNELYGTNRMLDALNRNKDTGCETLLCRMKEEIDTFVGEAPQFDDITMLGLELMPQNGPAMKKLKLTPTLESIEQVTAFVEQELEKAGIPLKVIVQMNIAVDEIFSNIARYSGADDATVGVTAKDGCITLRFADNGSPYDPTEKPDPNTSLSAEERNIGGLGIFMVKKSMDTVEYEYQDGFNILTLTKLSDSK</sequence>
<dbReference type="AlphaFoldDB" id="A0A0X1U8Q3"/>
<dbReference type="SUPFAM" id="SSF81606">
    <property type="entry name" value="PP2C-like"/>
    <property type="match status" value="1"/>
</dbReference>
<feature type="region of interest" description="Disordered" evidence="2">
    <location>
        <begin position="636"/>
        <end position="655"/>
    </location>
</feature>
<keyword evidence="3" id="KW-0472">Membrane</keyword>
<evidence type="ECO:0000256" key="1">
    <source>
        <dbReference type="ARBA" id="ARBA00022801"/>
    </source>
</evidence>
<evidence type="ECO:0000313" key="7">
    <source>
        <dbReference type="Proteomes" id="UP000068026"/>
    </source>
</evidence>
<feature type="domain" description="PPM-type phosphatase" evidence="4">
    <location>
        <begin position="338"/>
        <end position="555"/>
    </location>
</feature>
<protein>
    <submittedName>
        <fullName evidence="5">Phosphoserine phosphatase RsbU</fullName>
        <ecNumber evidence="5">3.1.3.3</ecNumber>
    </submittedName>
    <submittedName>
        <fullName evidence="6">Sigma-B regulation protein RsbU (Phosphoserine phosphatase)</fullName>
    </submittedName>
</protein>
<reference evidence="5 7" key="1">
    <citation type="journal article" date="2016" name="Genome Announc.">
        <title>Complete Genome Sequence of the Amino Acid-Fermenting Clostridium propionicum X2 (DSM 1682).</title>
        <authorList>
            <person name="Poehlein A."/>
            <person name="Schlien K."/>
            <person name="Chowdhury N.P."/>
            <person name="Gottschalk G."/>
            <person name="Buckel W."/>
            <person name="Daniel R."/>
        </authorList>
    </citation>
    <scope>NUCLEOTIDE SEQUENCE [LARGE SCALE GENOMIC DNA]</scope>
    <source>
        <strain evidence="5 7">X2</strain>
    </source>
</reference>
<reference evidence="6" key="4">
    <citation type="submission" date="2016-11" db="EMBL/GenBank/DDBJ databases">
        <authorList>
            <person name="Varghese N."/>
            <person name="Submissions S."/>
        </authorList>
    </citation>
    <scope>NUCLEOTIDE SEQUENCE</scope>
    <source>
        <strain evidence="6">DSM 1682</strain>
    </source>
</reference>
<dbReference type="EMBL" id="CP014223">
    <property type="protein sequence ID" value="AMJ41308.1"/>
    <property type="molecule type" value="Genomic_DNA"/>
</dbReference>
<feature type="transmembrane region" description="Helical" evidence="3">
    <location>
        <begin position="216"/>
        <end position="239"/>
    </location>
</feature>
<accession>A0A0X1U8Q3</accession>
<dbReference type="InterPro" id="IPR036890">
    <property type="entry name" value="HATPase_C_sf"/>
</dbReference>
<dbReference type="InterPro" id="IPR036457">
    <property type="entry name" value="PPM-type-like_dom_sf"/>
</dbReference>
<dbReference type="Proteomes" id="UP000184204">
    <property type="component" value="Unassembled WGS sequence"/>
</dbReference>
<dbReference type="Pfam" id="PF13581">
    <property type="entry name" value="HATPase_c_2"/>
    <property type="match status" value="1"/>
</dbReference>
<evidence type="ECO:0000259" key="4">
    <source>
        <dbReference type="SMART" id="SM00331"/>
    </source>
</evidence>
<keyword evidence="3" id="KW-1133">Transmembrane helix</keyword>
<dbReference type="PANTHER" id="PTHR43156:SF2">
    <property type="entry name" value="STAGE II SPORULATION PROTEIN E"/>
    <property type="match status" value="1"/>
</dbReference>
<reference evidence="7" key="2">
    <citation type="submission" date="2016-01" db="EMBL/GenBank/DDBJ databases">
        <authorList>
            <person name="Poehlein A."/>
            <person name="Schlien K."/>
            <person name="Gottschalk G."/>
            <person name="Buckel W."/>
            <person name="Daniel R."/>
        </authorList>
    </citation>
    <scope>NUCLEOTIDE SEQUENCE [LARGE SCALE GENOMIC DNA]</scope>
    <source>
        <strain evidence="7">X2</strain>
    </source>
</reference>
<evidence type="ECO:0000256" key="3">
    <source>
        <dbReference type="SAM" id="Phobius"/>
    </source>
</evidence>
<keyword evidence="3" id="KW-0812">Transmembrane</keyword>
<gene>
    <name evidence="5" type="primary">rsbU</name>
    <name evidence="5" type="ORF">CPRO_17200</name>
    <name evidence="6" type="ORF">SAMN02745151_02346</name>
</gene>